<gene>
    <name evidence="3" type="ORF">CR165_12825</name>
</gene>
<keyword evidence="4" id="KW-1185">Reference proteome</keyword>
<dbReference type="InterPro" id="IPR036188">
    <property type="entry name" value="FAD/NAD-bd_sf"/>
</dbReference>
<dbReference type="Proteomes" id="UP000245048">
    <property type="component" value="Unassembled WGS sequence"/>
</dbReference>
<evidence type="ECO:0000313" key="4">
    <source>
        <dbReference type="Proteomes" id="UP000245048"/>
    </source>
</evidence>
<evidence type="ECO:0000259" key="2">
    <source>
        <dbReference type="Pfam" id="PF01266"/>
    </source>
</evidence>
<dbReference type="GO" id="GO:0016491">
    <property type="term" value="F:oxidoreductase activity"/>
    <property type="evidence" value="ECO:0007669"/>
    <property type="project" value="UniProtKB-KW"/>
</dbReference>
<protein>
    <submittedName>
        <fullName evidence="3">FAD-dependent oxidoreductase</fullName>
    </submittedName>
</protein>
<comment type="caution">
    <text evidence="3">The sequence shown here is derived from an EMBL/GenBank/DDBJ whole genome shotgun (WGS) entry which is preliminary data.</text>
</comment>
<dbReference type="PANTHER" id="PTHR13847">
    <property type="entry name" value="SARCOSINE DEHYDROGENASE-RELATED"/>
    <property type="match status" value="1"/>
</dbReference>
<sequence length="423" mass="45607">MRMLPYWLDTAPPFTGAEPGPAEGGVDVAVIGGGFTGLSAALHLARKGASVALLEAGRVMGAASGRNGGHVNNGTAHDFAGLAASLGLDHARRLYHAFDDAVDTVERLAREEQIACDFRRCGKIKLAAKPAHYEKMARGFDLLHREADAETELVPRERLGAEIGSERFFGGLVFRRSAQMHVGRFGTGLAEAARRQGARIFENTPVLSLKRQAGGHAVATARGTLRARQVLLATGASRLGPFYFRRRLVPLGSFVIVTEPLGAARLAALMPTGRNGTTTRIIGNYFRTTPDGRLVWGGRARFALPSRASDARSGRVLERGLHETFPQLGRVGIDYCWGGIIDATQDRLPRAGEQDGLFYATGYSGHGVQMSVHMGGVMAAVMDGRPEANPFRGLAWKPVPGHFGPPWFMPLAGLYYRLQDRIS</sequence>
<proteinExistence type="predicted"/>
<dbReference type="InterPro" id="IPR006076">
    <property type="entry name" value="FAD-dep_OxRdtase"/>
</dbReference>
<dbReference type="Pfam" id="PF01266">
    <property type="entry name" value="DAO"/>
    <property type="match status" value="1"/>
</dbReference>
<reference evidence="4" key="1">
    <citation type="submission" date="2017-10" db="EMBL/GenBank/DDBJ databases">
        <authorList>
            <person name="Toshchakov S.V."/>
            <person name="Goeva M.A."/>
        </authorList>
    </citation>
    <scope>NUCLEOTIDE SEQUENCE [LARGE SCALE GENOMIC DNA]</scope>
    <source>
        <strain evidence="4">JR1/69-1-13</strain>
    </source>
</reference>
<dbReference type="OrthoDB" id="9806601at2"/>
<accession>A0A2U1V3U6</accession>
<evidence type="ECO:0000313" key="3">
    <source>
        <dbReference type="EMBL" id="PWC28566.1"/>
    </source>
</evidence>
<dbReference type="GO" id="GO:0005737">
    <property type="term" value="C:cytoplasm"/>
    <property type="evidence" value="ECO:0007669"/>
    <property type="project" value="TreeGrafter"/>
</dbReference>
<keyword evidence="1" id="KW-0560">Oxidoreductase</keyword>
<dbReference type="SUPFAM" id="SSF51905">
    <property type="entry name" value="FAD/NAD(P)-binding domain"/>
    <property type="match status" value="1"/>
</dbReference>
<name>A0A2U1V3U6_9PROT</name>
<dbReference type="Gene3D" id="3.50.50.60">
    <property type="entry name" value="FAD/NAD(P)-binding domain"/>
    <property type="match status" value="1"/>
</dbReference>
<evidence type="ECO:0000256" key="1">
    <source>
        <dbReference type="ARBA" id="ARBA00023002"/>
    </source>
</evidence>
<dbReference type="EMBL" id="PDOA01000007">
    <property type="protein sequence ID" value="PWC28566.1"/>
    <property type="molecule type" value="Genomic_DNA"/>
</dbReference>
<dbReference type="Gene3D" id="3.30.9.10">
    <property type="entry name" value="D-Amino Acid Oxidase, subunit A, domain 2"/>
    <property type="match status" value="1"/>
</dbReference>
<dbReference type="PANTHER" id="PTHR13847:SF281">
    <property type="entry name" value="FAD DEPENDENT OXIDOREDUCTASE DOMAIN-CONTAINING PROTEIN"/>
    <property type="match status" value="1"/>
</dbReference>
<dbReference type="AlphaFoldDB" id="A0A2U1V3U6"/>
<organism evidence="3 4">
    <name type="scientific">Teichococcus aestuarii</name>
    <dbReference type="NCBI Taxonomy" id="568898"/>
    <lineage>
        <taxon>Bacteria</taxon>
        <taxon>Pseudomonadati</taxon>
        <taxon>Pseudomonadota</taxon>
        <taxon>Alphaproteobacteria</taxon>
        <taxon>Acetobacterales</taxon>
        <taxon>Roseomonadaceae</taxon>
        <taxon>Roseomonas</taxon>
    </lineage>
</organism>
<feature type="domain" description="FAD dependent oxidoreductase" evidence="2">
    <location>
        <begin position="27"/>
        <end position="380"/>
    </location>
</feature>